<evidence type="ECO:0008006" key="3">
    <source>
        <dbReference type="Google" id="ProtNLM"/>
    </source>
</evidence>
<name>A0A3D6BXE2_9FLAO</name>
<evidence type="ECO:0000313" key="2">
    <source>
        <dbReference type="Proteomes" id="UP000263268"/>
    </source>
</evidence>
<reference evidence="1 2" key="1">
    <citation type="journal article" date="2018" name="Nat. Biotechnol.">
        <title>A standardized bacterial taxonomy based on genome phylogeny substantially revises the tree of life.</title>
        <authorList>
            <person name="Parks D.H."/>
            <person name="Chuvochina M."/>
            <person name="Waite D.W."/>
            <person name="Rinke C."/>
            <person name="Skarshewski A."/>
            <person name="Chaumeil P.A."/>
            <person name="Hugenholtz P."/>
        </authorList>
    </citation>
    <scope>NUCLEOTIDE SEQUENCE [LARGE SCALE GENOMIC DNA]</scope>
    <source>
        <strain evidence="1">UBA10227</strain>
    </source>
</reference>
<organism evidence="1 2">
    <name type="scientific">Xanthomarina gelatinilytica</name>
    <dbReference type="NCBI Taxonomy" id="1137281"/>
    <lineage>
        <taxon>Bacteria</taxon>
        <taxon>Pseudomonadati</taxon>
        <taxon>Bacteroidota</taxon>
        <taxon>Flavobacteriia</taxon>
        <taxon>Flavobacteriales</taxon>
        <taxon>Flavobacteriaceae</taxon>
        <taxon>Xanthomarina</taxon>
    </lineage>
</organism>
<gene>
    <name evidence="1" type="ORF">DHV22_14525</name>
</gene>
<evidence type="ECO:0000313" key="1">
    <source>
        <dbReference type="EMBL" id="HCY82715.1"/>
    </source>
</evidence>
<protein>
    <recommendedName>
        <fullName evidence="3">Winged helix-turn-helix domain-containing protein</fullName>
    </recommendedName>
</protein>
<sequence>MNQYPNNAGYKKRRTSKQASLEIKAPTIRQKCLAVVKNKNKYGATPDEVADLLNISILSVRPRFSELVLKGCIKDTKKTRRNASGKQAIVWEYIKDE</sequence>
<accession>A0A3D6BXE2</accession>
<dbReference type="AlphaFoldDB" id="A0A3D6BXE2"/>
<dbReference type="Proteomes" id="UP000263268">
    <property type="component" value="Unassembled WGS sequence"/>
</dbReference>
<dbReference type="EMBL" id="DPRK01000228">
    <property type="protein sequence ID" value="HCY82715.1"/>
    <property type="molecule type" value="Genomic_DNA"/>
</dbReference>
<proteinExistence type="predicted"/>
<comment type="caution">
    <text evidence="1">The sequence shown here is derived from an EMBL/GenBank/DDBJ whole genome shotgun (WGS) entry which is preliminary data.</text>
</comment>